<dbReference type="InterPro" id="IPR013534">
    <property type="entry name" value="Starch_synth_cat_dom"/>
</dbReference>
<protein>
    <recommendedName>
        <fullName evidence="2">starch synthase</fullName>
        <ecNumber evidence="2">2.4.1.21</ecNumber>
    </recommendedName>
</protein>
<dbReference type="Pfam" id="PF00534">
    <property type="entry name" value="Glycos_transf_1"/>
    <property type="match status" value="1"/>
</dbReference>
<dbReference type="EMBL" id="BNCK01000005">
    <property type="protein sequence ID" value="GHF95108.1"/>
    <property type="molecule type" value="Genomic_DNA"/>
</dbReference>
<dbReference type="InterPro" id="IPR001296">
    <property type="entry name" value="Glyco_trans_1"/>
</dbReference>
<reference evidence="7" key="1">
    <citation type="journal article" date="2014" name="Int. J. Syst. Evol. Microbiol.">
        <title>Complete genome sequence of Corynebacterium casei LMG S-19264T (=DSM 44701T), isolated from a smear-ripened cheese.</title>
        <authorList>
            <consortium name="US DOE Joint Genome Institute (JGI-PGF)"/>
            <person name="Walter F."/>
            <person name="Albersmeier A."/>
            <person name="Kalinowski J."/>
            <person name="Ruckert C."/>
        </authorList>
    </citation>
    <scope>NUCLEOTIDE SEQUENCE</scope>
    <source>
        <strain evidence="7">KCTC 42731</strain>
    </source>
</reference>
<keyword evidence="3" id="KW-0328">Glycosyltransferase</keyword>
<dbReference type="GO" id="GO:0005829">
    <property type="term" value="C:cytosol"/>
    <property type="evidence" value="ECO:0007669"/>
    <property type="project" value="TreeGrafter"/>
</dbReference>
<sequence length="520" mass="58102">MQILMVAAENAAIKGAKVGGIADVIRDVPIALSELGHQIEVVIPSHNNYQQHYPSALIGEVKVYFKAWHETLYLYEVYQLRAEQVERQFVLSHASFSANNGNVYCYDDPYGAFASDANKFALFNLGVAQCIKDGLLTRPDVLHLHDWHAAFLPVLVNYHHDYQCLKDVWRVFTIHNLAIQGIRPIVGVDSSFSDWFPEVSFEQGLLTDPRYPDCFNPMRAGINLSDKVHVVSPTYALEVLKPSDAATGLIAGEGLEQDLMRKHQSGDLLGILNGCDYDEQPEVLKSTKAFLSAAKAKLIHLIAEQLHVPSDFYLANEKVNQWQNEAKAKGPLVTSVGRLTPQKVSLLVEPFEHQPALSALLDMLANRDGRMILLGCGDQQLAHIMTKLMAKHDNFLFINAYDQQLSDSLYTLGDLFLMPSAYEPCGISQLLAMRAGQPCLVNAVGGLADTVSNNETGFVFSGDNNAQKVGNLLLSFQRAITLFTDEPNSYREIAKQAEKRRFTWNKSVQEYVEKLYRVER</sequence>
<evidence type="ECO:0000259" key="6">
    <source>
        <dbReference type="Pfam" id="PF08323"/>
    </source>
</evidence>
<dbReference type="GO" id="GO:0009011">
    <property type="term" value="F:alpha-1,4-glucan glucosyltransferase (ADP-glucose donor) activity"/>
    <property type="evidence" value="ECO:0007669"/>
    <property type="project" value="UniProtKB-EC"/>
</dbReference>
<name>A0A919BJX3_9GAMM</name>
<dbReference type="Proteomes" id="UP000623842">
    <property type="component" value="Unassembled WGS sequence"/>
</dbReference>
<feature type="domain" description="Starch synthase catalytic" evidence="6">
    <location>
        <begin position="2"/>
        <end position="259"/>
    </location>
</feature>
<dbReference type="PANTHER" id="PTHR45825">
    <property type="entry name" value="GRANULE-BOUND STARCH SYNTHASE 1, CHLOROPLASTIC/AMYLOPLASTIC"/>
    <property type="match status" value="1"/>
</dbReference>
<dbReference type="GO" id="GO:0005978">
    <property type="term" value="P:glycogen biosynthetic process"/>
    <property type="evidence" value="ECO:0007669"/>
    <property type="project" value="TreeGrafter"/>
</dbReference>
<dbReference type="PANTHER" id="PTHR45825:SF11">
    <property type="entry name" value="ALPHA AMYLASE DOMAIN-CONTAINING PROTEIN"/>
    <property type="match status" value="1"/>
</dbReference>
<reference evidence="7" key="2">
    <citation type="submission" date="2020-09" db="EMBL/GenBank/DDBJ databases">
        <authorList>
            <person name="Sun Q."/>
            <person name="Kim S."/>
        </authorList>
    </citation>
    <scope>NUCLEOTIDE SEQUENCE</scope>
    <source>
        <strain evidence="7">KCTC 42731</strain>
    </source>
</reference>
<dbReference type="EC" id="2.4.1.21" evidence="2"/>
<evidence type="ECO:0000256" key="4">
    <source>
        <dbReference type="ARBA" id="ARBA00022679"/>
    </source>
</evidence>
<evidence type="ECO:0000313" key="8">
    <source>
        <dbReference type="Proteomes" id="UP000623842"/>
    </source>
</evidence>
<comment type="caution">
    <text evidence="7">The sequence shown here is derived from an EMBL/GenBank/DDBJ whole genome shotgun (WGS) entry which is preliminary data.</text>
</comment>
<evidence type="ECO:0000259" key="5">
    <source>
        <dbReference type="Pfam" id="PF00534"/>
    </source>
</evidence>
<keyword evidence="4" id="KW-0808">Transferase</keyword>
<evidence type="ECO:0000313" key="7">
    <source>
        <dbReference type="EMBL" id="GHF95108.1"/>
    </source>
</evidence>
<dbReference type="SUPFAM" id="SSF53756">
    <property type="entry name" value="UDP-Glycosyltransferase/glycogen phosphorylase"/>
    <property type="match status" value="1"/>
</dbReference>
<evidence type="ECO:0000256" key="2">
    <source>
        <dbReference type="ARBA" id="ARBA00012588"/>
    </source>
</evidence>
<dbReference type="AlphaFoldDB" id="A0A919BJX3"/>
<dbReference type="CDD" id="cd03791">
    <property type="entry name" value="GT5_Glycogen_synthase_DULL1-like"/>
    <property type="match status" value="1"/>
</dbReference>
<keyword evidence="8" id="KW-1185">Reference proteome</keyword>
<proteinExistence type="predicted"/>
<feature type="domain" description="Glycosyl transferase family 1" evidence="5">
    <location>
        <begin position="320"/>
        <end position="499"/>
    </location>
</feature>
<accession>A0A919BJX3</accession>
<dbReference type="Gene3D" id="3.40.50.2000">
    <property type="entry name" value="Glycogen Phosphorylase B"/>
    <property type="match status" value="2"/>
</dbReference>
<dbReference type="Pfam" id="PF08323">
    <property type="entry name" value="Glyco_transf_5"/>
    <property type="match status" value="1"/>
</dbReference>
<evidence type="ECO:0000256" key="3">
    <source>
        <dbReference type="ARBA" id="ARBA00022676"/>
    </source>
</evidence>
<evidence type="ECO:0000256" key="1">
    <source>
        <dbReference type="ARBA" id="ARBA00001478"/>
    </source>
</evidence>
<comment type="catalytic activity">
    <reaction evidence="1">
        <text>[(1-&gt;4)-alpha-D-glucosyl](n) + ADP-alpha-D-glucose = [(1-&gt;4)-alpha-D-glucosyl](n+1) + ADP + H(+)</text>
        <dbReference type="Rhea" id="RHEA:18189"/>
        <dbReference type="Rhea" id="RHEA-COMP:9584"/>
        <dbReference type="Rhea" id="RHEA-COMP:9587"/>
        <dbReference type="ChEBI" id="CHEBI:15378"/>
        <dbReference type="ChEBI" id="CHEBI:15444"/>
        <dbReference type="ChEBI" id="CHEBI:57498"/>
        <dbReference type="ChEBI" id="CHEBI:456216"/>
        <dbReference type="EC" id="2.4.1.21"/>
    </reaction>
</comment>
<gene>
    <name evidence="7" type="primary">glgA</name>
    <name evidence="7" type="ORF">GCM10017161_24270</name>
</gene>
<dbReference type="RefSeq" id="WP_189770908.1">
    <property type="nucleotide sequence ID" value="NZ_BNCK01000005.1"/>
</dbReference>
<organism evidence="7 8">
    <name type="scientific">Thalassotalea marina</name>
    <dbReference type="NCBI Taxonomy" id="1673741"/>
    <lineage>
        <taxon>Bacteria</taxon>
        <taxon>Pseudomonadati</taxon>
        <taxon>Pseudomonadota</taxon>
        <taxon>Gammaproteobacteria</taxon>
        <taxon>Alteromonadales</taxon>
        <taxon>Colwelliaceae</taxon>
        <taxon>Thalassotalea</taxon>
    </lineage>
</organism>